<reference evidence="1" key="1">
    <citation type="submission" date="2018-05" db="EMBL/GenBank/DDBJ databases">
        <title>Draft genome of Mucuna pruriens seed.</title>
        <authorList>
            <person name="Nnadi N.E."/>
            <person name="Vos R."/>
            <person name="Hasami M.H."/>
            <person name="Devisetty U.K."/>
            <person name="Aguiy J.C."/>
        </authorList>
    </citation>
    <scope>NUCLEOTIDE SEQUENCE [LARGE SCALE GENOMIC DNA]</scope>
    <source>
        <strain evidence="1">JCA_2017</strain>
    </source>
</reference>
<protein>
    <submittedName>
        <fullName evidence="1">Uncharacterized protein</fullName>
    </submittedName>
</protein>
<sequence>MYSLTITPMEVNMKLQRIGLWVIHGQLHLIATKIILKVLNCSSTHKTSATNDFDA</sequence>
<feature type="non-terminal residue" evidence="1">
    <location>
        <position position="55"/>
    </location>
</feature>
<dbReference type="EMBL" id="QJKJ01006538">
    <property type="protein sequence ID" value="RDX86371.1"/>
    <property type="molecule type" value="Genomic_DNA"/>
</dbReference>
<gene>
    <name evidence="1" type="ORF">CR513_32311</name>
</gene>
<keyword evidence="2" id="KW-1185">Reference proteome</keyword>
<dbReference type="AlphaFoldDB" id="A0A371G779"/>
<dbReference type="Proteomes" id="UP000257109">
    <property type="component" value="Unassembled WGS sequence"/>
</dbReference>
<organism evidence="1 2">
    <name type="scientific">Mucuna pruriens</name>
    <name type="common">Velvet bean</name>
    <name type="synonym">Dolichos pruriens</name>
    <dbReference type="NCBI Taxonomy" id="157652"/>
    <lineage>
        <taxon>Eukaryota</taxon>
        <taxon>Viridiplantae</taxon>
        <taxon>Streptophyta</taxon>
        <taxon>Embryophyta</taxon>
        <taxon>Tracheophyta</taxon>
        <taxon>Spermatophyta</taxon>
        <taxon>Magnoliopsida</taxon>
        <taxon>eudicotyledons</taxon>
        <taxon>Gunneridae</taxon>
        <taxon>Pentapetalae</taxon>
        <taxon>rosids</taxon>
        <taxon>fabids</taxon>
        <taxon>Fabales</taxon>
        <taxon>Fabaceae</taxon>
        <taxon>Papilionoideae</taxon>
        <taxon>50 kb inversion clade</taxon>
        <taxon>NPAAA clade</taxon>
        <taxon>indigoferoid/millettioid clade</taxon>
        <taxon>Phaseoleae</taxon>
        <taxon>Mucuna</taxon>
    </lineage>
</organism>
<accession>A0A371G779</accession>
<evidence type="ECO:0000313" key="1">
    <source>
        <dbReference type="EMBL" id="RDX86371.1"/>
    </source>
</evidence>
<name>A0A371G779_MUCPR</name>
<comment type="caution">
    <text evidence="1">The sequence shown here is derived from an EMBL/GenBank/DDBJ whole genome shotgun (WGS) entry which is preliminary data.</text>
</comment>
<proteinExistence type="predicted"/>
<evidence type="ECO:0000313" key="2">
    <source>
        <dbReference type="Proteomes" id="UP000257109"/>
    </source>
</evidence>